<dbReference type="Gene3D" id="3.10.250.10">
    <property type="entry name" value="SRCR-like domain"/>
    <property type="match status" value="7"/>
</dbReference>
<dbReference type="PROSITE" id="PS50287">
    <property type="entry name" value="SRCR_2"/>
    <property type="match status" value="7"/>
</dbReference>
<feature type="disulfide bond" evidence="7">
    <location>
        <begin position="115"/>
        <end position="179"/>
    </location>
</feature>
<comment type="subcellular location">
    <subcellularLocation>
        <location evidence="1">Secreted</location>
    </subcellularLocation>
</comment>
<keyword evidence="12" id="KW-1185">Reference proteome</keyword>
<feature type="domain" description="SRCR" evidence="10">
    <location>
        <begin position="698"/>
        <end position="798"/>
    </location>
</feature>
<feature type="disulfide bond" evidence="7">
    <location>
        <begin position="942"/>
        <end position="1003"/>
    </location>
</feature>
<evidence type="ECO:0000259" key="11">
    <source>
        <dbReference type="PROSITE" id="PS50835"/>
    </source>
</evidence>
<feature type="domain" description="SRCR" evidence="10">
    <location>
        <begin position="595"/>
        <end position="695"/>
    </location>
</feature>
<dbReference type="PROSITE" id="PS00420">
    <property type="entry name" value="SRCR_1"/>
    <property type="match status" value="6"/>
</dbReference>
<reference evidence="12" key="1">
    <citation type="journal article" date="2016" name="Nat. Commun.">
        <title>The channel catfish genome sequence provides insights into the evolution of scale formation in teleosts.</title>
        <authorList>
            <person name="Liu Z."/>
            <person name="Liu S."/>
            <person name="Yao J."/>
            <person name="Bao L."/>
            <person name="Zhang J."/>
            <person name="Li Y."/>
            <person name="Jiang C."/>
            <person name="Sun L."/>
            <person name="Wang R."/>
            <person name="Zhang Y."/>
            <person name="Zhou T."/>
            <person name="Zeng Q."/>
            <person name="Fu Q."/>
            <person name="Gao S."/>
            <person name="Li N."/>
            <person name="Koren S."/>
            <person name="Jiang Y."/>
            <person name="Zimin A."/>
            <person name="Xu P."/>
            <person name="Phillippy A.M."/>
            <person name="Geng X."/>
            <person name="Song L."/>
            <person name="Sun F."/>
            <person name="Li C."/>
            <person name="Wang X."/>
            <person name="Chen A."/>
            <person name="Jin Y."/>
            <person name="Yuan Z."/>
            <person name="Yang Y."/>
            <person name="Tan S."/>
            <person name="Peatman E."/>
            <person name="Lu J."/>
            <person name="Qin Z."/>
            <person name="Dunham R."/>
            <person name="Li Z."/>
            <person name="Sonstegard T."/>
            <person name="Feng J."/>
            <person name="Danzmann R.G."/>
            <person name="Schroeder S."/>
            <person name="Scheffler B."/>
            <person name="Duke M.V."/>
            <person name="Ballard L."/>
            <person name="Kucuktas H."/>
            <person name="Kaltenboeck L."/>
            <person name="Liu H."/>
            <person name="Armbruster J."/>
            <person name="Xie Y."/>
            <person name="Kirby M.L."/>
            <person name="Tian Y."/>
            <person name="Flanagan M.E."/>
            <person name="Mu W."/>
            <person name="Waldbieser G.C."/>
        </authorList>
    </citation>
    <scope>NUCLEOTIDE SEQUENCE [LARGE SCALE GENOMIC DNA]</scope>
    <source>
        <strain evidence="12">SDA103</strain>
    </source>
</reference>
<dbReference type="GeneID" id="108276075"/>
<dbReference type="PANTHER" id="PTHR19331">
    <property type="entry name" value="SCAVENGER RECEPTOR DOMAIN-CONTAINING"/>
    <property type="match status" value="1"/>
</dbReference>
<evidence type="ECO:0000256" key="2">
    <source>
        <dbReference type="ARBA" id="ARBA00022525"/>
    </source>
</evidence>
<reference evidence="13" key="2">
    <citation type="submission" date="2025-08" db="UniProtKB">
        <authorList>
            <consortium name="RefSeq"/>
        </authorList>
    </citation>
    <scope>IDENTIFICATION</scope>
    <source>
        <tissue evidence="13">Blood</tissue>
    </source>
</reference>
<keyword evidence="9" id="KW-0812">Transmembrane</keyword>
<dbReference type="OrthoDB" id="536948at2759"/>
<evidence type="ECO:0000256" key="1">
    <source>
        <dbReference type="ARBA" id="ARBA00004613"/>
    </source>
</evidence>
<dbReference type="InterPro" id="IPR013783">
    <property type="entry name" value="Ig-like_fold"/>
</dbReference>
<feature type="transmembrane region" description="Helical" evidence="9">
    <location>
        <begin position="572"/>
        <end position="590"/>
    </location>
</feature>
<dbReference type="SMART" id="SM00409">
    <property type="entry name" value="IG"/>
    <property type="match status" value="3"/>
</dbReference>
<keyword evidence="5 7" id="KW-1015">Disulfide bond</keyword>
<dbReference type="InterPro" id="IPR007110">
    <property type="entry name" value="Ig-like_dom"/>
</dbReference>
<feature type="non-terminal residue" evidence="13">
    <location>
        <position position="1"/>
    </location>
</feature>
<evidence type="ECO:0000256" key="3">
    <source>
        <dbReference type="ARBA" id="ARBA00022729"/>
    </source>
</evidence>
<feature type="transmembrane region" description="Helical" evidence="9">
    <location>
        <begin position="497"/>
        <end position="521"/>
    </location>
</feature>
<keyword evidence="9" id="KW-1133">Transmembrane helix</keyword>
<protein>
    <submittedName>
        <fullName evidence="13">Deleted in malignant brain tumors 1 protein</fullName>
    </submittedName>
</protein>
<feature type="disulfide bond" evidence="7">
    <location>
        <begin position="929"/>
        <end position="993"/>
    </location>
</feature>
<keyword evidence="4" id="KW-0677">Repeat</keyword>
<dbReference type="SMART" id="SM00202">
    <property type="entry name" value="SR"/>
    <property type="match status" value="7"/>
</dbReference>
<dbReference type="Gene3D" id="2.60.40.10">
    <property type="entry name" value="Immunoglobulins"/>
    <property type="match status" value="3"/>
</dbReference>
<feature type="disulfide bond" evidence="7">
    <location>
        <begin position="218"/>
        <end position="282"/>
    </location>
</feature>
<feature type="transmembrane region" description="Helical" evidence="9">
    <location>
        <begin position="1115"/>
        <end position="1139"/>
    </location>
</feature>
<feature type="disulfide bond" evidence="7">
    <location>
        <begin position="736"/>
        <end position="797"/>
    </location>
</feature>
<accession>A0A9F7R396</accession>
<feature type="disulfide bond" evidence="7">
    <location>
        <begin position="767"/>
        <end position="777"/>
    </location>
</feature>
<evidence type="ECO:0000256" key="8">
    <source>
        <dbReference type="SAM" id="MobiDB-lite"/>
    </source>
</evidence>
<feature type="region of interest" description="Disordered" evidence="8">
    <location>
        <begin position="1148"/>
        <end position="1174"/>
    </location>
</feature>
<dbReference type="PROSITE" id="PS50835">
    <property type="entry name" value="IG_LIKE"/>
    <property type="match status" value="1"/>
</dbReference>
<evidence type="ECO:0000256" key="9">
    <source>
        <dbReference type="SAM" id="Phobius"/>
    </source>
</evidence>
<feature type="domain" description="SRCR" evidence="10">
    <location>
        <begin position="1"/>
        <end position="87"/>
    </location>
</feature>
<dbReference type="InterPro" id="IPR036179">
    <property type="entry name" value="Ig-like_dom_sf"/>
</dbReference>
<dbReference type="InterPro" id="IPR003599">
    <property type="entry name" value="Ig_sub"/>
</dbReference>
<feature type="domain" description="SRCR" evidence="10">
    <location>
        <begin position="90"/>
        <end position="190"/>
    </location>
</feature>
<feature type="disulfide bond" evidence="7">
    <location>
        <begin position="620"/>
        <end position="684"/>
    </location>
</feature>
<keyword evidence="3" id="KW-0732">Signal</keyword>
<feature type="disulfide bond" evidence="7">
    <location>
        <begin position="723"/>
        <end position="787"/>
    </location>
</feature>
<dbReference type="Pfam" id="PF00530">
    <property type="entry name" value="SRCR"/>
    <property type="match status" value="7"/>
</dbReference>
<proteinExistence type="predicted"/>
<feature type="disulfide bond" evidence="7">
    <location>
        <begin position="25"/>
        <end position="86"/>
    </location>
</feature>
<evidence type="ECO:0000256" key="4">
    <source>
        <dbReference type="ARBA" id="ARBA00022737"/>
    </source>
</evidence>
<feature type="disulfide bond" evidence="7">
    <location>
        <begin position="633"/>
        <end position="694"/>
    </location>
</feature>
<feature type="disulfide bond" evidence="7">
    <location>
        <begin position="664"/>
        <end position="674"/>
    </location>
</feature>
<feature type="disulfide bond" evidence="7">
    <location>
        <begin position="839"/>
        <end position="900"/>
    </location>
</feature>
<dbReference type="KEGG" id="ipu:108276075"/>
<feature type="disulfide bond" evidence="7">
    <location>
        <begin position="826"/>
        <end position="890"/>
    </location>
</feature>
<evidence type="ECO:0000256" key="6">
    <source>
        <dbReference type="ARBA" id="ARBA00023180"/>
    </source>
</evidence>
<dbReference type="InterPro" id="IPR036772">
    <property type="entry name" value="SRCR-like_dom_sf"/>
</dbReference>
<dbReference type="Proteomes" id="UP000221080">
    <property type="component" value="Chromosome 2"/>
</dbReference>
<dbReference type="SUPFAM" id="SSF48726">
    <property type="entry name" value="Immunoglobulin"/>
    <property type="match status" value="3"/>
</dbReference>
<feature type="disulfide bond" evidence="7">
    <location>
        <begin position="128"/>
        <end position="189"/>
    </location>
</feature>
<dbReference type="AlphaFoldDB" id="A0A9F7R396"/>
<feature type="domain" description="Ig-like" evidence="11">
    <location>
        <begin position="298"/>
        <end position="383"/>
    </location>
</feature>
<evidence type="ECO:0000313" key="13">
    <source>
        <dbReference type="RefSeq" id="XP_053533055.1"/>
    </source>
</evidence>
<feature type="domain" description="SRCR" evidence="10">
    <location>
        <begin position="801"/>
        <end position="901"/>
    </location>
</feature>
<dbReference type="PRINTS" id="PR00258">
    <property type="entry name" value="SPERACTRCPTR"/>
</dbReference>
<dbReference type="SUPFAM" id="SSF56487">
    <property type="entry name" value="SRCR-like"/>
    <property type="match status" value="7"/>
</dbReference>
<keyword evidence="2" id="KW-0964">Secreted</keyword>
<feature type="disulfide bond" evidence="7">
    <location>
        <begin position="56"/>
        <end position="66"/>
    </location>
</feature>
<feature type="disulfide bond" evidence="7">
    <location>
        <begin position="262"/>
        <end position="272"/>
    </location>
</feature>
<dbReference type="InterPro" id="IPR001190">
    <property type="entry name" value="SRCR"/>
</dbReference>
<evidence type="ECO:0000259" key="10">
    <source>
        <dbReference type="PROSITE" id="PS50287"/>
    </source>
</evidence>
<feature type="disulfide bond" evidence="7">
    <location>
        <begin position="231"/>
        <end position="292"/>
    </location>
</feature>
<sequence length="1222" mass="133212">EILHNDHWGTVCDDDWDINDAQVVCRELGCGNADSAHQSAHFGRGSGLIWLDNVQCSGSESTITQCSHNGFGIHNCSHGKDAGVTCSDQVRLVNGPSNCCGRVEILHNDHWGTVCDDDWDISDAQVVCRQLGCGNAVSAHKSAHFGRGSGLIWLDNVQCSGSESTITQCSHNGFGIHDCGHGEDAGVTCSDQVRLVSGPSNCCGRVEIQHNGRWGTVCDDDWDINDAQVVCRQLGCGNAVSANQSVHFGLGNGPIWLDNVQCNGTERYINQCSHRGYGVENCGHHEDAGVVCSNLQTPTLTRISPTSVVSPGEVLQFRCTTPSPTCISVDFSLFNTGTSIKEQTAESTTTFNLTVDASHQGQYTCDYSYRESNSTSSWSNSITNTVVNLQQPNISFSDTDGWSHFGTDGPEVIKGYDFSIICSTEPQYPGGSFHLKFSGSNITRTQSAVNDSAIFFFPEADLVNQGNYSCFYEVNVSLRTFTSTTTQLLAITVKESLAPFIGVGVTAGLLLMSLLVIIWVVKTQKRRRYQIAKKDTQYELRRGEDKRGNGMQSPICLLCKPKLKNVSATRMLRLHLTLTLARIFSASLLADGANIRLSDGNNTCSGRVEILYNSQWGTVCDDDWDMNDAEVVCRQLGCGKALNANQIAHFGSEGDPIWLDDVQCSGSESDITQCSHNGYGEHDCGHTEDAGVTCSGNIRLAGGTDSCSGRVEILYNSQWGTVCDDDWDMNDAEVVCRQLGCGKALNANQIAHFGLEGDPIWLDNVQCSGNESVITQCSHNGYGEHDCDHTEDAGVTCSGNLRLAGGTDSCSGRVEILYNSQWGTVCDDDWDMNDAEVVCRQLGCGKALSANQNAFSDLGRGPIWLDDVQCSGNESVITQCSHNGFNLHDCDHTDGAGVTCSGNIRLAGGTDSCSGRVEILYNSQWGTVCDDDWDMNDAEVVCRQLGCGKALNANQIAHFGLEGGPIWLDNVQCSGNESNITQCSHNGYGEHDCDHTEDAGVTCSVNLQQTSISFSAADRWFHWESDGPEVTRGYGFSIICSTERQYPGGSFHLKIIESNLTRTQLAVNHSAVFHFPEADFVHQGNYSCTYEVNVSSRTFTSTTTELLEITVKASLAPYIGVGVTAGLLFILVLVIICFVKTQKRQKSQMDKKKETQRAQNTYPQGETEEDSEHGYENVETIFHQKDDSDDSDNDYVNVGVHEQICEVDSDYEDEEMYENWIG</sequence>
<dbReference type="GO" id="GO:0016020">
    <property type="term" value="C:membrane"/>
    <property type="evidence" value="ECO:0007669"/>
    <property type="project" value="InterPro"/>
</dbReference>
<keyword evidence="9" id="KW-0472">Membrane</keyword>
<feature type="domain" description="SRCR" evidence="10">
    <location>
        <begin position="193"/>
        <end position="293"/>
    </location>
</feature>
<keyword evidence="6" id="KW-0325">Glycoprotein</keyword>
<evidence type="ECO:0000313" key="12">
    <source>
        <dbReference type="Proteomes" id="UP000221080"/>
    </source>
</evidence>
<evidence type="ECO:0000256" key="7">
    <source>
        <dbReference type="PROSITE-ProRule" id="PRU00196"/>
    </source>
</evidence>
<feature type="disulfide bond" evidence="7">
    <location>
        <begin position="870"/>
        <end position="880"/>
    </location>
</feature>
<organism evidence="12 13">
    <name type="scientific">Ictalurus punctatus</name>
    <name type="common">Channel catfish</name>
    <name type="synonym">Silurus punctatus</name>
    <dbReference type="NCBI Taxonomy" id="7998"/>
    <lineage>
        <taxon>Eukaryota</taxon>
        <taxon>Metazoa</taxon>
        <taxon>Chordata</taxon>
        <taxon>Craniata</taxon>
        <taxon>Vertebrata</taxon>
        <taxon>Euteleostomi</taxon>
        <taxon>Actinopterygii</taxon>
        <taxon>Neopterygii</taxon>
        <taxon>Teleostei</taxon>
        <taxon>Ostariophysi</taxon>
        <taxon>Siluriformes</taxon>
        <taxon>Ictaluridae</taxon>
        <taxon>Ictalurus</taxon>
    </lineage>
</organism>
<evidence type="ECO:0000256" key="5">
    <source>
        <dbReference type="ARBA" id="ARBA00023157"/>
    </source>
</evidence>
<gene>
    <name evidence="13" type="primary">LOC108276075</name>
</gene>
<feature type="disulfide bond" evidence="7">
    <location>
        <begin position="12"/>
        <end position="76"/>
    </location>
</feature>
<feature type="disulfide bond" evidence="7">
    <location>
        <begin position="159"/>
        <end position="169"/>
    </location>
</feature>
<dbReference type="FunFam" id="3.10.250.10:FF:000001">
    <property type="entry name" value="Lysyl oxidase 4 isoform X1"/>
    <property type="match status" value="1"/>
</dbReference>
<dbReference type="FunFam" id="3.10.250.10:FF:000006">
    <property type="entry name" value="neurotrypsin isoform X2"/>
    <property type="match status" value="6"/>
</dbReference>
<feature type="domain" description="SRCR" evidence="10">
    <location>
        <begin position="904"/>
        <end position="1004"/>
    </location>
</feature>
<feature type="disulfide bond" evidence="7">
    <location>
        <begin position="973"/>
        <end position="983"/>
    </location>
</feature>
<dbReference type="PANTHER" id="PTHR19331:SF22">
    <property type="entry name" value="DELETED IN MALIGNANT BRAIN TUMORS 1 PROTEIN"/>
    <property type="match status" value="1"/>
</dbReference>
<name>A0A9F7R396_ICTPU</name>
<dbReference type="RefSeq" id="XP_053533055.1">
    <property type="nucleotide sequence ID" value="XM_053677080.1"/>
</dbReference>